<feature type="signal peptide" evidence="1">
    <location>
        <begin position="1"/>
        <end position="21"/>
    </location>
</feature>
<keyword evidence="3" id="KW-1185">Reference proteome</keyword>
<evidence type="ECO:0000256" key="1">
    <source>
        <dbReference type="SAM" id="SignalP"/>
    </source>
</evidence>
<gene>
    <name evidence="2" type="ORF">SPARVUS_LOCUS12059192</name>
</gene>
<dbReference type="EMBL" id="CATNWA010016913">
    <property type="protein sequence ID" value="CAI9596360.1"/>
    <property type="molecule type" value="Genomic_DNA"/>
</dbReference>
<protein>
    <submittedName>
        <fullName evidence="2">Uncharacterized protein</fullName>
    </submittedName>
</protein>
<comment type="caution">
    <text evidence="2">The sequence shown here is derived from an EMBL/GenBank/DDBJ whole genome shotgun (WGS) entry which is preliminary data.</text>
</comment>
<name>A0ABN9FH63_9NEOB</name>
<keyword evidence="1" id="KW-0732">Signal</keyword>
<accession>A0ABN9FH63</accession>
<evidence type="ECO:0000313" key="2">
    <source>
        <dbReference type="EMBL" id="CAI9596360.1"/>
    </source>
</evidence>
<reference evidence="2" key="1">
    <citation type="submission" date="2023-05" db="EMBL/GenBank/DDBJ databases">
        <authorList>
            <person name="Stuckert A."/>
        </authorList>
    </citation>
    <scope>NUCLEOTIDE SEQUENCE</scope>
</reference>
<feature type="non-terminal residue" evidence="2">
    <location>
        <position position="1"/>
    </location>
</feature>
<dbReference type="Proteomes" id="UP001162483">
    <property type="component" value="Unassembled WGS sequence"/>
</dbReference>
<proteinExistence type="predicted"/>
<evidence type="ECO:0000313" key="3">
    <source>
        <dbReference type="Proteomes" id="UP001162483"/>
    </source>
</evidence>
<organism evidence="2 3">
    <name type="scientific">Staurois parvus</name>
    <dbReference type="NCBI Taxonomy" id="386267"/>
    <lineage>
        <taxon>Eukaryota</taxon>
        <taxon>Metazoa</taxon>
        <taxon>Chordata</taxon>
        <taxon>Craniata</taxon>
        <taxon>Vertebrata</taxon>
        <taxon>Euteleostomi</taxon>
        <taxon>Amphibia</taxon>
        <taxon>Batrachia</taxon>
        <taxon>Anura</taxon>
        <taxon>Neobatrachia</taxon>
        <taxon>Ranoidea</taxon>
        <taxon>Ranidae</taxon>
        <taxon>Staurois</taxon>
    </lineage>
</organism>
<sequence length="40" mass="4383">CHPLCHVRSFLSLLICPQSLIIPCAISTVSDHLLCYVCSP</sequence>
<feature type="chain" id="PRO_5046374514" evidence="1">
    <location>
        <begin position="22"/>
        <end position="40"/>
    </location>
</feature>